<reference evidence="1" key="2">
    <citation type="journal article" date="2015" name="Data Brief">
        <title>Shoot transcriptome of the giant reed, Arundo donax.</title>
        <authorList>
            <person name="Barrero R.A."/>
            <person name="Guerrero F.D."/>
            <person name="Moolhuijzen P."/>
            <person name="Goolsby J.A."/>
            <person name="Tidwell J."/>
            <person name="Bellgard S.E."/>
            <person name="Bellgard M.I."/>
        </authorList>
    </citation>
    <scope>NUCLEOTIDE SEQUENCE</scope>
    <source>
        <tissue evidence="1">Shoot tissue taken approximately 20 cm above the soil surface</tissue>
    </source>
</reference>
<dbReference type="EMBL" id="GBRH01183403">
    <property type="protein sequence ID" value="JAE14493.1"/>
    <property type="molecule type" value="Transcribed_RNA"/>
</dbReference>
<organism evidence="1">
    <name type="scientific">Arundo donax</name>
    <name type="common">Giant reed</name>
    <name type="synonym">Donax arundinaceus</name>
    <dbReference type="NCBI Taxonomy" id="35708"/>
    <lineage>
        <taxon>Eukaryota</taxon>
        <taxon>Viridiplantae</taxon>
        <taxon>Streptophyta</taxon>
        <taxon>Embryophyta</taxon>
        <taxon>Tracheophyta</taxon>
        <taxon>Spermatophyta</taxon>
        <taxon>Magnoliopsida</taxon>
        <taxon>Liliopsida</taxon>
        <taxon>Poales</taxon>
        <taxon>Poaceae</taxon>
        <taxon>PACMAD clade</taxon>
        <taxon>Arundinoideae</taxon>
        <taxon>Arundineae</taxon>
        <taxon>Arundo</taxon>
    </lineage>
</organism>
<accession>A0A0A9G1J9</accession>
<proteinExistence type="predicted"/>
<reference evidence="1" key="1">
    <citation type="submission" date="2014-09" db="EMBL/GenBank/DDBJ databases">
        <authorList>
            <person name="Magalhaes I.L.F."/>
            <person name="Oliveira U."/>
            <person name="Santos F.R."/>
            <person name="Vidigal T.H.D.A."/>
            <person name="Brescovit A.D."/>
            <person name="Santos A.J."/>
        </authorList>
    </citation>
    <scope>NUCLEOTIDE SEQUENCE</scope>
    <source>
        <tissue evidence="1">Shoot tissue taken approximately 20 cm above the soil surface</tissue>
    </source>
</reference>
<dbReference type="AlphaFoldDB" id="A0A0A9G1J9"/>
<sequence length="20" mass="2408">MSLDRIRQEKNKLHSRGLLL</sequence>
<evidence type="ECO:0000313" key="1">
    <source>
        <dbReference type="EMBL" id="JAE14493.1"/>
    </source>
</evidence>
<protein>
    <submittedName>
        <fullName evidence="1">Uncharacterized protein</fullName>
    </submittedName>
</protein>
<name>A0A0A9G1J9_ARUDO</name>